<evidence type="ECO:0000313" key="2">
    <source>
        <dbReference type="Proteomes" id="UP000184386"/>
    </source>
</evidence>
<evidence type="ECO:0000313" key="1">
    <source>
        <dbReference type="EMBL" id="SHJ47998.1"/>
    </source>
</evidence>
<gene>
    <name evidence="1" type="ORF">SAMN02745136_00138</name>
</gene>
<dbReference type="AlphaFoldDB" id="A0A1M6JMV5"/>
<reference evidence="1 2" key="1">
    <citation type="submission" date="2016-11" db="EMBL/GenBank/DDBJ databases">
        <authorList>
            <person name="Jaros S."/>
            <person name="Januszkiewicz K."/>
            <person name="Wedrychowicz H."/>
        </authorList>
    </citation>
    <scope>NUCLEOTIDE SEQUENCE [LARGE SCALE GENOMIC DNA]</scope>
    <source>
        <strain evidence="1 2">DSM 15929</strain>
    </source>
</reference>
<dbReference type="RefSeq" id="WP_073271850.1">
    <property type="nucleotide sequence ID" value="NZ_FRAC01000006.1"/>
</dbReference>
<proteinExistence type="predicted"/>
<protein>
    <submittedName>
        <fullName evidence="1">Uncharacterized protein</fullName>
    </submittedName>
</protein>
<accession>A0A1M6JMV5</accession>
<dbReference type="OrthoDB" id="4179823at2"/>
<dbReference type="Proteomes" id="UP000184386">
    <property type="component" value="Unassembled WGS sequence"/>
</dbReference>
<sequence>MFYIQACKPINNRTVDENDSKLMEAIETIFPMRTEAAIMVWNYVSIPLSYKYDISYMINDIIIVIQELVMKQEGILIINWLPDTFCSQWLIKWKEDIVEIHSRWYCVVGDIIDNLNRVSSISMNKWDFINEWERVFYNIGIALKECGYSHKNIEDIELFNKICSMFSGKGILYQII</sequence>
<keyword evidence="2" id="KW-1185">Reference proteome</keyword>
<name>A0A1M6JMV5_9FIRM</name>
<organism evidence="1 2">
    <name type="scientific">Anaerocolumna jejuensis DSM 15929</name>
    <dbReference type="NCBI Taxonomy" id="1121322"/>
    <lineage>
        <taxon>Bacteria</taxon>
        <taxon>Bacillati</taxon>
        <taxon>Bacillota</taxon>
        <taxon>Clostridia</taxon>
        <taxon>Lachnospirales</taxon>
        <taxon>Lachnospiraceae</taxon>
        <taxon>Anaerocolumna</taxon>
    </lineage>
</organism>
<dbReference type="EMBL" id="FRAC01000006">
    <property type="protein sequence ID" value="SHJ47998.1"/>
    <property type="molecule type" value="Genomic_DNA"/>
</dbReference>